<accession>A0ABP7K2Q7</accession>
<comment type="caution">
    <text evidence="13">The sequence shown here is derived from an EMBL/GenBank/DDBJ whole genome shotgun (WGS) entry which is preliminary data.</text>
</comment>
<keyword evidence="9" id="KW-0739">Sodium transport</keyword>
<dbReference type="InterPro" id="IPR006153">
    <property type="entry name" value="Cation/H_exchanger_TM"/>
</dbReference>
<gene>
    <name evidence="13" type="ORF">GCM10022381_03420</name>
</gene>
<evidence type="ECO:0000256" key="5">
    <source>
        <dbReference type="ARBA" id="ARBA00022989"/>
    </source>
</evidence>
<dbReference type="Gene3D" id="6.10.140.1330">
    <property type="match status" value="1"/>
</dbReference>
<evidence type="ECO:0000256" key="1">
    <source>
        <dbReference type="ARBA" id="ARBA00004651"/>
    </source>
</evidence>
<proteinExistence type="predicted"/>
<protein>
    <submittedName>
        <fullName evidence="13">Sodium:proton antiporter</fullName>
    </submittedName>
</protein>
<feature type="transmembrane region" description="Helical" evidence="11">
    <location>
        <begin position="80"/>
        <end position="105"/>
    </location>
</feature>
<keyword evidence="3" id="KW-1003">Cell membrane</keyword>
<reference evidence="14" key="1">
    <citation type="journal article" date="2019" name="Int. J. Syst. Evol. Microbiol.">
        <title>The Global Catalogue of Microorganisms (GCM) 10K type strain sequencing project: providing services to taxonomists for standard genome sequencing and annotation.</title>
        <authorList>
            <consortium name="The Broad Institute Genomics Platform"/>
            <consortium name="The Broad Institute Genome Sequencing Center for Infectious Disease"/>
            <person name="Wu L."/>
            <person name="Ma J."/>
        </authorList>
    </citation>
    <scope>NUCLEOTIDE SEQUENCE [LARGE SCALE GENOMIC DNA]</scope>
    <source>
        <strain evidence="14">JCM 17021</strain>
    </source>
</reference>
<feature type="compositionally biased region" description="Basic and acidic residues" evidence="10">
    <location>
        <begin position="345"/>
        <end position="355"/>
    </location>
</feature>
<keyword evidence="2" id="KW-0813">Transport</keyword>
<keyword evidence="4 11" id="KW-0812">Transmembrane</keyword>
<keyword evidence="5 11" id="KW-1133">Transmembrane helix</keyword>
<evidence type="ECO:0000259" key="12">
    <source>
        <dbReference type="Pfam" id="PF00999"/>
    </source>
</evidence>
<evidence type="ECO:0000256" key="8">
    <source>
        <dbReference type="ARBA" id="ARBA00023136"/>
    </source>
</evidence>
<keyword evidence="6" id="KW-0915">Sodium</keyword>
<evidence type="ECO:0000256" key="11">
    <source>
        <dbReference type="SAM" id="Phobius"/>
    </source>
</evidence>
<feature type="transmembrane region" description="Helical" evidence="11">
    <location>
        <begin position="175"/>
        <end position="193"/>
    </location>
</feature>
<evidence type="ECO:0000256" key="6">
    <source>
        <dbReference type="ARBA" id="ARBA00023053"/>
    </source>
</evidence>
<feature type="transmembrane region" description="Helical" evidence="11">
    <location>
        <begin position="299"/>
        <end position="328"/>
    </location>
</feature>
<evidence type="ECO:0000313" key="13">
    <source>
        <dbReference type="EMBL" id="GAA3862589.1"/>
    </source>
</evidence>
<comment type="subcellular location">
    <subcellularLocation>
        <location evidence="1">Cell membrane</location>
        <topology evidence="1">Multi-pass membrane protein</topology>
    </subcellularLocation>
</comment>
<feature type="transmembrane region" description="Helical" evidence="11">
    <location>
        <begin position="111"/>
        <end position="129"/>
    </location>
</feature>
<keyword evidence="7" id="KW-0406">Ion transport</keyword>
<evidence type="ECO:0000313" key="14">
    <source>
        <dbReference type="Proteomes" id="UP001501803"/>
    </source>
</evidence>
<dbReference type="PANTHER" id="PTHR10110:SF86">
    <property type="entry name" value="SODIUM_HYDROGEN EXCHANGER 7"/>
    <property type="match status" value="1"/>
</dbReference>
<organism evidence="13 14">
    <name type="scientific">Leifsonia kafniensis</name>
    <dbReference type="NCBI Taxonomy" id="475957"/>
    <lineage>
        <taxon>Bacteria</taxon>
        <taxon>Bacillati</taxon>
        <taxon>Actinomycetota</taxon>
        <taxon>Actinomycetes</taxon>
        <taxon>Micrococcales</taxon>
        <taxon>Microbacteriaceae</taxon>
        <taxon>Leifsonia</taxon>
    </lineage>
</organism>
<keyword evidence="14" id="KW-1185">Reference proteome</keyword>
<evidence type="ECO:0000256" key="7">
    <source>
        <dbReference type="ARBA" id="ARBA00023065"/>
    </source>
</evidence>
<sequence>MDVLIILVLSLLAIAGATAIGSRLGVAAPLLLIVFGIAVSLLPFVPEIHVEPEWILAGVLPPLLYSASVSMPSMDFRREFGAIGGLSVLLVVLSSVVLGFFFAWVIPGLGIWWGIALGAIVSPTDAVATSIVKKVGVSPRVVSILEGESLLNDATALVLLRTAIAATAASVSFGGVLGTFAFAVVVAVIIGYLVGKLNLILRARVTDATVNTVISFTVPFLASIPAEALGASGLVAAVVAGLVTGRNAPRMLSAQHRLSESQNWRMIELVLEGAVFLLMGLELTAIIGDVQRDHAGIGFAVVVAAGALLLTILVRSAYVAPLLAGLAARARRGEQMKPKLAQIQEHLDRSPEQRAELGLSRAQGKARGKDRGRAKSTSGLAVGGESTIPAQDRQRGDRPAPSAGRLERFSTRVRRTVADIDYYLAAPLGWREGTIVVWAGMRGAVTLAAAQTLPDDAPSRSLLVLIAFLVAAGSLLLQGGTLKRIVAWVKPSTGSDPDAEAEERAQIIDLLRQAAASAEPAAQPDSKPRALAVIELQRQALLDARDDGLYGAEALNSALAVLDADQISIELRGGPLG</sequence>
<evidence type="ECO:0000256" key="3">
    <source>
        <dbReference type="ARBA" id="ARBA00022475"/>
    </source>
</evidence>
<feature type="domain" description="Cation/H+ exchanger transmembrane" evidence="12">
    <location>
        <begin position="12"/>
        <end position="326"/>
    </location>
</feature>
<evidence type="ECO:0000256" key="9">
    <source>
        <dbReference type="ARBA" id="ARBA00023201"/>
    </source>
</evidence>
<feature type="transmembrane region" description="Helical" evidence="11">
    <location>
        <begin position="269"/>
        <end position="287"/>
    </location>
</feature>
<dbReference type="EMBL" id="BAABCN010000002">
    <property type="protein sequence ID" value="GAA3862589.1"/>
    <property type="molecule type" value="Genomic_DNA"/>
</dbReference>
<evidence type="ECO:0000256" key="10">
    <source>
        <dbReference type="SAM" id="MobiDB-lite"/>
    </source>
</evidence>
<dbReference type="Pfam" id="PF00999">
    <property type="entry name" value="Na_H_Exchanger"/>
    <property type="match status" value="2"/>
</dbReference>
<feature type="domain" description="Cation/H+ exchanger transmembrane" evidence="12">
    <location>
        <begin position="427"/>
        <end position="488"/>
    </location>
</feature>
<feature type="region of interest" description="Disordered" evidence="10">
    <location>
        <begin position="344"/>
        <end position="407"/>
    </location>
</feature>
<evidence type="ECO:0000256" key="2">
    <source>
        <dbReference type="ARBA" id="ARBA00022448"/>
    </source>
</evidence>
<dbReference type="InterPro" id="IPR018422">
    <property type="entry name" value="Cation/H_exchanger_CPA1"/>
</dbReference>
<name>A0ABP7K2Q7_9MICO</name>
<feature type="transmembrane region" description="Helical" evidence="11">
    <location>
        <begin position="228"/>
        <end position="248"/>
    </location>
</feature>
<dbReference type="Proteomes" id="UP001501803">
    <property type="component" value="Unassembled WGS sequence"/>
</dbReference>
<evidence type="ECO:0000256" key="4">
    <source>
        <dbReference type="ARBA" id="ARBA00022692"/>
    </source>
</evidence>
<dbReference type="PANTHER" id="PTHR10110">
    <property type="entry name" value="SODIUM/HYDROGEN EXCHANGER"/>
    <property type="match status" value="1"/>
</dbReference>
<dbReference type="RefSeq" id="WP_345061659.1">
    <property type="nucleotide sequence ID" value="NZ_BAABCN010000002.1"/>
</dbReference>
<feature type="transmembrane region" description="Helical" evidence="11">
    <location>
        <begin position="29"/>
        <end position="45"/>
    </location>
</feature>
<feature type="transmembrane region" description="Helical" evidence="11">
    <location>
        <begin position="459"/>
        <end position="477"/>
    </location>
</feature>
<keyword evidence="8 11" id="KW-0472">Membrane</keyword>